<feature type="chain" id="PRO_5023141409" description="Neutral metalloproteinase" evidence="8">
    <location>
        <begin position="23"/>
        <end position="584"/>
    </location>
</feature>
<dbReference type="GO" id="GO:0046872">
    <property type="term" value="F:metal ion binding"/>
    <property type="evidence" value="ECO:0007669"/>
    <property type="project" value="UniProtKB-UniRule"/>
</dbReference>
<dbReference type="PANTHER" id="PTHR33794">
    <property type="entry name" value="BACILLOLYSIN"/>
    <property type="match status" value="1"/>
</dbReference>
<evidence type="ECO:0000256" key="7">
    <source>
        <dbReference type="PIRSR" id="PIRSR623612-1"/>
    </source>
</evidence>
<dbReference type="GO" id="GO:0004222">
    <property type="term" value="F:metalloendopeptidase activity"/>
    <property type="evidence" value="ECO:0007669"/>
    <property type="project" value="UniProtKB-UniRule"/>
</dbReference>
<dbReference type="OrthoDB" id="5378341at2"/>
<dbReference type="GO" id="GO:0005576">
    <property type="term" value="C:extracellular region"/>
    <property type="evidence" value="ECO:0007669"/>
    <property type="project" value="UniProtKB-SubCell"/>
</dbReference>
<dbReference type="EMBL" id="SPVF01000047">
    <property type="protein sequence ID" value="TFW27798.1"/>
    <property type="molecule type" value="Genomic_DNA"/>
</dbReference>
<evidence type="ECO:0000313" key="11">
    <source>
        <dbReference type="EMBL" id="TFW27798.1"/>
    </source>
</evidence>
<name>A0A4Y9SML8_9BURK</name>
<keyword evidence="4 8" id="KW-0378">Hydrolase</keyword>
<evidence type="ECO:0000256" key="1">
    <source>
        <dbReference type="ARBA" id="ARBA00009388"/>
    </source>
</evidence>
<evidence type="ECO:0000313" key="12">
    <source>
        <dbReference type="Proteomes" id="UP000298438"/>
    </source>
</evidence>
<comment type="caution">
    <text evidence="11">The sequence shown here is derived from an EMBL/GenBank/DDBJ whole genome shotgun (WGS) entry which is preliminary data.</text>
</comment>
<evidence type="ECO:0000256" key="5">
    <source>
        <dbReference type="ARBA" id="ARBA00022833"/>
    </source>
</evidence>
<proteinExistence type="inferred from homology"/>
<dbReference type="AlphaFoldDB" id="A0A4Y9SML8"/>
<evidence type="ECO:0000256" key="3">
    <source>
        <dbReference type="ARBA" id="ARBA00022723"/>
    </source>
</evidence>
<feature type="active site" description="Proton donor" evidence="7">
    <location>
        <position position="481"/>
    </location>
</feature>
<evidence type="ECO:0000259" key="10">
    <source>
        <dbReference type="Pfam" id="PF02868"/>
    </source>
</evidence>
<dbReference type="SUPFAM" id="SSF55486">
    <property type="entry name" value="Metalloproteases ('zincins'), catalytic domain"/>
    <property type="match status" value="1"/>
</dbReference>
<evidence type="ECO:0000256" key="4">
    <source>
        <dbReference type="ARBA" id="ARBA00022801"/>
    </source>
</evidence>
<dbReference type="PANTHER" id="PTHR33794:SF1">
    <property type="entry name" value="BACILLOLYSIN"/>
    <property type="match status" value="1"/>
</dbReference>
<evidence type="ECO:0000256" key="6">
    <source>
        <dbReference type="ARBA" id="ARBA00023049"/>
    </source>
</evidence>
<comment type="subcellular location">
    <subcellularLocation>
        <location evidence="8">Secreted</location>
    </subcellularLocation>
</comment>
<dbReference type="GO" id="GO:0006508">
    <property type="term" value="P:proteolysis"/>
    <property type="evidence" value="ECO:0007669"/>
    <property type="project" value="UniProtKB-KW"/>
</dbReference>
<keyword evidence="12" id="KW-1185">Reference proteome</keyword>
<accession>A0A4Y9SML8</accession>
<feature type="domain" description="Peptidase M4 C-terminal" evidence="10">
    <location>
        <begin position="399"/>
        <end position="578"/>
    </location>
</feature>
<dbReference type="InterPro" id="IPR001570">
    <property type="entry name" value="Peptidase_M4_C_domain"/>
</dbReference>
<dbReference type="Gene3D" id="3.10.170.10">
    <property type="match status" value="1"/>
</dbReference>
<dbReference type="InterPro" id="IPR027268">
    <property type="entry name" value="Peptidase_M4/M1_CTD_sf"/>
</dbReference>
<comment type="cofactor">
    <cofactor evidence="8">
        <name>Zn(2+)</name>
        <dbReference type="ChEBI" id="CHEBI:29105"/>
    </cofactor>
</comment>
<evidence type="ECO:0000256" key="8">
    <source>
        <dbReference type="RuleBase" id="RU366073"/>
    </source>
</evidence>
<dbReference type="Pfam" id="PF02868">
    <property type="entry name" value="Peptidase_M4_C"/>
    <property type="match status" value="1"/>
</dbReference>
<dbReference type="PRINTS" id="PR00730">
    <property type="entry name" value="THERMOLYSIN"/>
</dbReference>
<feature type="signal peptide" evidence="8">
    <location>
        <begin position="1"/>
        <end position="22"/>
    </location>
</feature>
<keyword evidence="6 8" id="KW-0482">Metalloprotease</keyword>
<keyword evidence="5 8" id="KW-0862">Zinc</keyword>
<comment type="similarity">
    <text evidence="1 8">Belongs to the peptidase M4 family.</text>
</comment>
<gene>
    <name evidence="11" type="ORF">E4L96_03275</name>
</gene>
<organism evidence="11 12">
    <name type="scientific">Zemynaea arenosa</name>
    <dbReference type="NCBI Taxonomy" id="2561931"/>
    <lineage>
        <taxon>Bacteria</taxon>
        <taxon>Pseudomonadati</taxon>
        <taxon>Pseudomonadota</taxon>
        <taxon>Betaproteobacteria</taxon>
        <taxon>Burkholderiales</taxon>
        <taxon>Oxalobacteraceae</taxon>
        <taxon>Telluria group</taxon>
        <taxon>Zemynaea</taxon>
    </lineage>
</organism>
<dbReference type="InterPro" id="IPR013856">
    <property type="entry name" value="Peptidase_M4_domain"/>
</dbReference>
<evidence type="ECO:0000259" key="9">
    <source>
        <dbReference type="Pfam" id="PF01447"/>
    </source>
</evidence>
<dbReference type="Proteomes" id="UP000298438">
    <property type="component" value="Unassembled WGS sequence"/>
</dbReference>
<dbReference type="InterPro" id="IPR023612">
    <property type="entry name" value="Peptidase_M4"/>
</dbReference>
<reference evidence="11 12" key="1">
    <citation type="submission" date="2019-03" db="EMBL/GenBank/DDBJ databases">
        <title>Draft Genome Sequence of Massilia arenosa sp. nov., a Novel Massilia Species Isolated from a Sandy-loam Maize Soil.</title>
        <authorList>
            <person name="Raths R."/>
            <person name="Peta V."/>
            <person name="Bucking H."/>
        </authorList>
    </citation>
    <scope>NUCLEOTIDE SEQUENCE [LARGE SCALE GENOMIC DNA]</scope>
    <source>
        <strain evidence="11 12">MC02</strain>
    </source>
</reference>
<keyword evidence="3" id="KW-0479">Metal-binding</keyword>
<protein>
    <recommendedName>
        <fullName evidence="8">Neutral metalloproteinase</fullName>
        <ecNumber evidence="8">3.4.24.-</ecNumber>
    </recommendedName>
</protein>
<comment type="function">
    <text evidence="8">Extracellular zinc metalloprotease.</text>
</comment>
<keyword evidence="8" id="KW-0732">Signal</keyword>
<sequence length="584" mass="61624">MNVTLSLLAAALGAALAGPAQAVSLMAPPSVAKTQLAGPVVAQLTSERATHGLDADHGFKIAVQHPGVDDTLVIRLHHTYKGVRVFGSESVVVAAPDGHVVSESIADRRSGLGKGSANALGLATADFSVKPRLTANAAVSAVTKKLAVTPRAQVAPSSAELIIYPEMRTVRTAEAATKADSELNALDVEELVAGYQLAWLVRTRLVVGTKPLYRDTVLSALDGHVIAEWNALQTEAGVGHSQYNGDVPLNTKLDGKTYKLIDPTRGTGGTYGAIAVTNANHSTKSGDVYSSATNTWGDGKQYISGGSTTNANGQTAAVNAMWGMMNTYDMLKNTLGWHSLDGKDTATFIAAHVSTAYDNAYYDDSCRCMYIGDGSVFNSLGSIDVIGHEMSHGVTAATSNLIYAGESGGLNESNSDIGGEVVEAYARAGGTGTSIPASGNDWVLGKEISKNATPLRWMYKPSLDRSSPDAWSSMLKFLDVHYSSGPNNRMFYFLAQGSNGDPASEMYSKYLKKVPAAMTGIGLEKAYRIWFKAATTKFTSTTNYADARNKMVEAAQELYGKSSKEATAVTRAYAAINVGADVDE</sequence>
<dbReference type="CDD" id="cd09597">
    <property type="entry name" value="M4_TLP"/>
    <property type="match status" value="1"/>
</dbReference>
<feature type="active site" evidence="7">
    <location>
        <position position="389"/>
    </location>
</feature>
<dbReference type="Gene3D" id="1.10.390.10">
    <property type="entry name" value="Neutral Protease Domain 2"/>
    <property type="match status" value="1"/>
</dbReference>
<keyword evidence="8" id="KW-0964">Secreted</keyword>
<feature type="domain" description="Peptidase M4" evidence="9">
    <location>
        <begin position="237"/>
        <end position="395"/>
    </location>
</feature>
<dbReference type="RefSeq" id="WP_135205801.1">
    <property type="nucleotide sequence ID" value="NZ_SPVF01000047.1"/>
</dbReference>
<dbReference type="InterPro" id="IPR050728">
    <property type="entry name" value="Zinc_Metalloprotease_M4"/>
</dbReference>
<dbReference type="EC" id="3.4.24.-" evidence="8"/>
<keyword evidence="2 8" id="KW-0645">Protease</keyword>
<evidence type="ECO:0000256" key="2">
    <source>
        <dbReference type="ARBA" id="ARBA00022670"/>
    </source>
</evidence>
<dbReference type="Pfam" id="PF01447">
    <property type="entry name" value="Peptidase_M4"/>
    <property type="match status" value="1"/>
</dbReference>